<dbReference type="AlphaFoldDB" id="A0A6S7KIZ4"/>
<protein>
    <submittedName>
        <fullName evidence="1">Uncharacterized protein</fullName>
    </submittedName>
</protein>
<sequence>PRNRFIVNGKDSVLNTASKLFDNLPNNWKCTLTTRFRNIASGDINFLCKTCLKLLEKRDRILSNLTEVENKIQGHFSTKRSSETDLASSSKFIALSDDEEACIPIHTLQPKAH</sequence>
<feature type="non-terminal residue" evidence="1">
    <location>
        <position position="113"/>
    </location>
</feature>
<feature type="non-terminal residue" evidence="1">
    <location>
        <position position="1"/>
    </location>
</feature>
<evidence type="ECO:0000313" key="2">
    <source>
        <dbReference type="Proteomes" id="UP001152795"/>
    </source>
</evidence>
<keyword evidence="2" id="KW-1185">Reference proteome</keyword>
<evidence type="ECO:0000313" key="1">
    <source>
        <dbReference type="EMBL" id="CAB4045866.1"/>
    </source>
</evidence>
<accession>A0A6S7KIZ4</accession>
<reference evidence="1" key="1">
    <citation type="submission" date="2020-04" db="EMBL/GenBank/DDBJ databases">
        <authorList>
            <person name="Alioto T."/>
            <person name="Alioto T."/>
            <person name="Gomez Garrido J."/>
        </authorList>
    </citation>
    <scope>NUCLEOTIDE SEQUENCE</scope>
    <source>
        <strain evidence="1">A484AB</strain>
    </source>
</reference>
<dbReference type="EMBL" id="CACRXK020042599">
    <property type="protein sequence ID" value="CAB4045866.1"/>
    <property type="molecule type" value="Genomic_DNA"/>
</dbReference>
<comment type="caution">
    <text evidence="1">The sequence shown here is derived from an EMBL/GenBank/DDBJ whole genome shotgun (WGS) entry which is preliminary data.</text>
</comment>
<gene>
    <name evidence="1" type="ORF">PACLA_8A047246</name>
</gene>
<name>A0A6S7KIZ4_PARCT</name>
<dbReference type="Proteomes" id="UP001152795">
    <property type="component" value="Unassembled WGS sequence"/>
</dbReference>
<organism evidence="1 2">
    <name type="scientific">Paramuricea clavata</name>
    <name type="common">Red gorgonian</name>
    <name type="synonym">Violescent sea-whip</name>
    <dbReference type="NCBI Taxonomy" id="317549"/>
    <lineage>
        <taxon>Eukaryota</taxon>
        <taxon>Metazoa</taxon>
        <taxon>Cnidaria</taxon>
        <taxon>Anthozoa</taxon>
        <taxon>Octocorallia</taxon>
        <taxon>Malacalcyonacea</taxon>
        <taxon>Plexauridae</taxon>
        <taxon>Paramuricea</taxon>
    </lineage>
</organism>
<proteinExistence type="predicted"/>